<dbReference type="CDD" id="cd01087">
    <property type="entry name" value="Prolidase"/>
    <property type="match status" value="1"/>
</dbReference>
<evidence type="ECO:0000256" key="2">
    <source>
        <dbReference type="ARBA" id="ARBA00001936"/>
    </source>
</evidence>
<dbReference type="PROSITE" id="PS00491">
    <property type="entry name" value="PROLINE_PEPTIDASE"/>
    <property type="match status" value="1"/>
</dbReference>
<comment type="cofactor">
    <cofactor evidence="2">
        <name>Mn(2+)</name>
        <dbReference type="ChEBI" id="CHEBI:29035"/>
    </cofactor>
</comment>
<dbReference type="STRING" id="857340.A0A086SZA0"/>
<dbReference type="Pfam" id="PF00557">
    <property type="entry name" value="Peptidase_M24"/>
    <property type="match status" value="1"/>
</dbReference>
<evidence type="ECO:0000313" key="16">
    <source>
        <dbReference type="EMBL" id="KFH42432.1"/>
    </source>
</evidence>
<sequence>MDKVDFDLILDREFDALEVKVDVSDGELLSKKYPEVADGVDGTARSHARKVVKELRRGGAHGLEKGIIYLPGEPTRQFENSDQGPELRQRRYFYYITGVDLADCAVTYEISRDRLTVWIPFVEPRQALWFGTVPDAAQALQLYDVDDVRYTKDLTRFLNIHLDRSTTLFLLSKDQSPGIAVDTSSLRPAMDRARVIKDAHEIALIRRANAISSAAHREIARHLLRLRNEQDIQAIFLAACTARGAHSQAYPIIAGAGPNAATLHYGANDQPLRGRDLVVVDAGCEFRCYASDITRTLPISGRFTRESGRIHDIVQRMQDECIAAVRPGVKFYELHLLAASIAVDGLLELGILKGERDAVAASRVVSAFFPHGLGHHVGLEVHDVTGDERLLYARGGQRVEAGKREILMPLELAALGSSGSGSSLVRSEGMSVGAGDDRQTLQPGMIVTVEPGIYFHRDYIKGYFLSRPEFARYIDTEVLESYYSVGGVRIEDDILVTRGGYENLTTAPKGEEMLDIINGTYEMV</sequence>
<dbReference type="Gene3D" id="3.90.230.10">
    <property type="entry name" value="Creatinase/methionine aminopeptidase superfamily"/>
    <property type="match status" value="1"/>
</dbReference>
<protein>
    <recommendedName>
        <fullName evidence="5">Xaa-Pro aminopeptidase</fullName>
        <ecNumber evidence="5">3.4.11.9</ecNumber>
    </recommendedName>
    <alternativeName>
        <fullName evidence="12">Aminoacylproline aminopeptidase</fullName>
    </alternativeName>
    <alternativeName>
        <fullName evidence="13">Prolidase</fullName>
    </alternativeName>
</protein>
<evidence type="ECO:0000256" key="10">
    <source>
        <dbReference type="ARBA" id="ARBA00023049"/>
    </source>
</evidence>
<keyword evidence="11" id="KW-0464">Manganese</keyword>
<keyword evidence="9" id="KW-0378">Hydrolase</keyword>
<dbReference type="InterPro" id="IPR000994">
    <property type="entry name" value="Pept_M24"/>
</dbReference>
<accession>A0A086SZA0</accession>
<dbReference type="GO" id="GO:0070006">
    <property type="term" value="F:metalloaminopeptidase activity"/>
    <property type="evidence" value="ECO:0007669"/>
    <property type="project" value="InterPro"/>
</dbReference>
<keyword evidence="17" id="KW-1185">Reference proteome</keyword>
<feature type="domain" description="Aminopeptidase P N-terminal" evidence="15">
    <location>
        <begin position="47"/>
        <end position="178"/>
    </location>
</feature>
<evidence type="ECO:0000256" key="3">
    <source>
        <dbReference type="ARBA" id="ARBA00002443"/>
    </source>
</evidence>
<dbReference type="Proteomes" id="UP000029964">
    <property type="component" value="Unassembled WGS sequence"/>
</dbReference>
<name>A0A086SZA0_HAPC1</name>
<reference evidence="17" key="1">
    <citation type="journal article" date="2014" name="Genome Announc.">
        <title>Genome sequence and annotation of Acremonium chrysogenum, producer of the beta-lactam antibiotic cephalosporin C.</title>
        <authorList>
            <person name="Terfehr D."/>
            <person name="Dahlmann T.A."/>
            <person name="Specht T."/>
            <person name="Zadra I."/>
            <person name="Kuernsteiner H."/>
            <person name="Kueck U."/>
        </authorList>
    </citation>
    <scope>NUCLEOTIDE SEQUENCE [LARGE SCALE GENOMIC DNA]</scope>
    <source>
        <strain evidence="17">ATCC 11550 / CBS 779.69 / DSM 880 / IAM 14645 / JCM 23072 / IMI 49137</strain>
    </source>
</reference>
<dbReference type="SUPFAM" id="SSF55920">
    <property type="entry name" value="Creatinase/aminopeptidase"/>
    <property type="match status" value="1"/>
</dbReference>
<evidence type="ECO:0000256" key="1">
    <source>
        <dbReference type="ARBA" id="ARBA00001424"/>
    </source>
</evidence>
<comment type="caution">
    <text evidence="16">The sequence shown here is derived from an EMBL/GenBank/DDBJ whole genome shotgun (WGS) entry which is preliminary data.</text>
</comment>
<dbReference type="InterPro" id="IPR001131">
    <property type="entry name" value="Peptidase_M24B_aminopep-P_CS"/>
</dbReference>
<dbReference type="SUPFAM" id="SSF53092">
    <property type="entry name" value="Creatinase/prolidase N-terminal domain"/>
    <property type="match status" value="1"/>
</dbReference>
<dbReference type="HOGENOM" id="CLU_017266_1_2_1"/>
<dbReference type="OrthoDB" id="10261878at2759"/>
<evidence type="ECO:0000256" key="14">
    <source>
        <dbReference type="RuleBase" id="RU000590"/>
    </source>
</evidence>
<proteinExistence type="inferred from homology"/>
<dbReference type="InterPro" id="IPR036005">
    <property type="entry name" value="Creatinase/aminopeptidase-like"/>
</dbReference>
<dbReference type="GO" id="GO:0030145">
    <property type="term" value="F:manganese ion binding"/>
    <property type="evidence" value="ECO:0007669"/>
    <property type="project" value="InterPro"/>
</dbReference>
<dbReference type="EC" id="3.4.11.9" evidence="5"/>
<dbReference type="Pfam" id="PF05195">
    <property type="entry name" value="AMP_N"/>
    <property type="match status" value="1"/>
</dbReference>
<comment type="similarity">
    <text evidence="4 14">Belongs to the peptidase M24B family.</text>
</comment>
<evidence type="ECO:0000256" key="11">
    <source>
        <dbReference type="ARBA" id="ARBA00023211"/>
    </source>
</evidence>
<dbReference type="PANTHER" id="PTHR43226">
    <property type="entry name" value="XAA-PRO AMINOPEPTIDASE 3"/>
    <property type="match status" value="1"/>
</dbReference>
<dbReference type="InterPro" id="IPR052433">
    <property type="entry name" value="X-Pro_dipept-like"/>
</dbReference>
<comment type="catalytic activity">
    <reaction evidence="1">
        <text>Release of any N-terminal amino acid, including proline, that is linked to proline, even from a dipeptide or tripeptide.</text>
        <dbReference type="EC" id="3.4.11.9"/>
    </reaction>
</comment>
<evidence type="ECO:0000259" key="15">
    <source>
        <dbReference type="SMART" id="SM01011"/>
    </source>
</evidence>
<dbReference type="InterPro" id="IPR007865">
    <property type="entry name" value="Aminopep_P_N"/>
</dbReference>
<evidence type="ECO:0000256" key="8">
    <source>
        <dbReference type="ARBA" id="ARBA00022723"/>
    </source>
</evidence>
<evidence type="ECO:0000256" key="9">
    <source>
        <dbReference type="ARBA" id="ARBA00022801"/>
    </source>
</evidence>
<evidence type="ECO:0000256" key="7">
    <source>
        <dbReference type="ARBA" id="ARBA00022670"/>
    </source>
</evidence>
<evidence type="ECO:0000313" key="17">
    <source>
        <dbReference type="Proteomes" id="UP000029964"/>
    </source>
</evidence>
<evidence type="ECO:0000256" key="5">
    <source>
        <dbReference type="ARBA" id="ARBA00012574"/>
    </source>
</evidence>
<dbReference type="Gene3D" id="3.40.350.10">
    <property type="entry name" value="Creatinase/prolidase N-terminal domain"/>
    <property type="match status" value="1"/>
</dbReference>
<dbReference type="AlphaFoldDB" id="A0A086SZA0"/>
<dbReference type="InterPro" id="IPR029149">
    <property type="entry name" value="Creatin/AminoP/Spt16_N"/>
</dbReference>
<comment type="function">
    <text evidence="3">Catalyzes the removal of a penultimate prolyl residue from the N-termini of peptides.</text>
</comment>
<dbReference type="PANTHER" id="PTHR43226:SF3">
    <property type="entry name" value="XAA-PRO AMINOPEPTIDASE AN0832-RELATED"/>
    <property type="match status" value="1"/>
</dbReference>
<dbReference type="GO" id="GO:0006508">
    <property type="term" value="P:proteolysis"/>
    <property type="evidence" value="ECO:0007669"/>
    <property type="project" value="UniProtKB-KW"/>
</dbReference>
<gene>
    <name evidence="16" type="ORF">ACRE_068210</name>
</gene>
<keyword evidence="6 16" id="KW-0031">Aminopeptidase</keyword>
<dbReference type="SMART" id="SM01011">
    <property type="entry name" value="AMP_N"/>
    <property type="match status" value="1"/>
</dbReference>
<keyword evidence="8 14" id="KW-0479">Metal-binding</keyword>
<evidence type="ECO:0000256" key="13">
    <source>
        <dbReference type="ARBA" id="ARBA00032413"/>
    </source>
</evidence>
<keyword evidence="7" id="KW-0645">Protease</keyword>
<evidence type="ECO:0000256" key="4">
    <source>
        <dbReference type="ARBA" id="ARBA00008766"/>
    </source>
</evidence>
<organism evidence="16 17">
    <name type="scientific">Hapsidospora chrysogenum (strain ATCC 11550 / CBS 779.69 / DSM 880 / IAM 14645 / JCM 23072 / IMI 49137)</name>
    <name type="common">Acremonium chrysogenum</name>
    <dbReference type="NCBI Taxonomy" id="857340"/>
    <lineage>
        <taxon>Eukaryota</taxon>
        <taxon>Fungi</taxon>
        <taxon>Dikarya</taxon>
        <taxon>Ascomycota</taxon>
        <taxon>Pezizomycotina</taxon>
        <taxon>Sordariomycetes</taxon>
        <taxon>Hypocreomycetidae</taxon>
        <taxon>Hypocreales</taxon>
        <taxon>Bionectriaceae</taxon>
        <taxon>Hapsidospora</taxon>
    </lineage>
</organism>
<evidence type="ECO:0000256" key="12">
    <source>
        <dbReference type="ARBA" id="ARBA00030849"/>
    </source>
</evidence>
<dbReference type="EMBL" id="JPKY01000094">
    <property type="protein sequence ID" value="KFH42432.1"/>
    <property type="molecule type" value="Genomic_DNA"/>
</dbReference>
<keyword evidence="10" id="KW-0482">Metalloprotease</keyword>
<evidence type="ECO:0000256" key="6">
    <source>
        <dbReference type="ARBA" id="ARBA00022438"/>
    </source>
</evidence>